<protein>
    <submittedName>
        <fullName evidence="2">Uncharacterized protein</fullName>
    </submittedName>
</protein>
<evidence type="ECO:0000256" key="1">
    <source>
        <dbReference type="SAM" id="MobiDB-lite"/>
    </source>
</evidence>
<dbReference type="EMBL" id="KV748935">
    <property type="protein sequence ID" value="OCL12054.1"/>
    <property type="molecule type" value="Genomic_DNA"/>
</dbReference>
<feature type="compositionally biased region" description="Polar residues" evidence="1">
    <location>
        <begin position="151"/>
        <end position="163"/>
    </location>
</feature>
<dbReference type="AlphaFoldDB" id="A0A8E2F7V8"/>
<sequence>MPIKWTPELDQLLLCLIIETQTFKLDPEKVVAAWPTDKGDVPTARAITERIVRIRQRGKTHGKPNGKKSRFSLSFSASKSTNATPRKLGDPAPVTPKKPLSSAKSTPAGRKRKVVKKLSDDDDSDDLYIKVPTRVARHKAEEPVDGPTAGHESQTVDFMDTGSSPKMAGTLKRQAADHDLGTMYHGLRHDQATDDLQQSRSYEELDDAFMMSGPNTNEEVPSIHHRPASHGIVYDHPDIGARSTELENWVNYQAFCARVGGHSDTENSYEDNFGVVYGENTGYGRDIVYDNHVSYEDSSMYDTPVLLRRQPPQPTAFSAAYNMPPSQETDGEKSVDDVSEESRGSPPPRPRTRRAVSRHAALQQEREELYGTEEESAGESIYSEYTDGGEII</sequence>
<gene>
    <name evidence="2" type="ORF">AOQ84DRAFT_421325</name>
</gene>
<feature type="compositionally biased region" description="Basic residues" evidence="1">
    <location>
        <begin position="56"/>
        <end position="70"/>
    </location>
</feature>
<keyword evidence="3" id="KW-1185">Reference proteome</keyword>
<name>A0A8E2F7V8_9PEZI</name>
<evidence type="ECO:0000313" key="3">
    <source>
        <dbReference type="Proteomes" id="UP000250140"/>
    </source>
</evidence>
<evidence type="ECO:0000313" key="2">
    <source>
        <dbReference type="EMBL" id="OCL12054.1"/>
    </source>
</evidence>
<feature type="region of interest" description="Disordered" evidence="1">
    <location>
        <begin position="56"/>
        <end position="163"/>
    </location>
</feature>
<feature type="compositionally biased region" description="Basic and acidic residues" evidence="1">
    <location>
        <begin position="330"/>
        <end position="343"/>
    </location>
</feature>
<organism evidence="2 3">
    <name type="scientific">Glonium stellatum</name>
    <dbReference type="NCBI Taxonomy" id="574774"/>
    <lineage>
        <taxon>Eukaryota</taxon>
        <taxon>Fungi</taxon>
        <taxon>Dikarya</taxon>
        <taxon>Ascomycota</taxon>
        <taxon>Pezizomycotina</taxon>
        <taxon>Dothideomycetes</taxon>
        <taxon>Pleosporomycetidae</taxon>
        <taxon>Gloniales</taxon>
        <taxon>Gloniaceae</taxon>
        <taxon>Glonium</taxon>
    </lineage>
</organism>
<accession>A0A8E2F7V8</accession>
<dbReference type="Proteomes" id="UP000250140">
    <property type="component" value="Unassembled WGS sequence"/>
</dbReference>
<reference evidence="2 3" key="1">
    <citation type="journal article" date="2016" name="Nat. Commun.">
        <title>Ectomycorrhizal ecology is imprinted in the genome of the dominant symbiotic fungus Cenococcum geophilum.</title>
        <authorList>
            <consortium name="DOE Joint Genome Institute"/>
            <person name="Peter M."/>
            <person name="Kohler A."/>
            <person name="Ohm R.A."/>
            <person name="Kuo A."/>
            <person name="Krutzmann J."/>
            <person name="Morin E."/>
            <person name="Arend M."/>
            <person name="Barry K.W."/>
            <person name="Binder M."/>
            <person name="Choi C."/>
            <person name="Clum A."/>
            <person name="Copeland A."/>
            <person name="Grisel N."/>
            <person name="Haridas S."/>
            <person name="Kipfer T."/>
            <person name="LaButti K."/>
            <person name="Lindquist E."/>
            <person name="Lipzen A."/>
            <person name="Maire R."/>
            <person name="Meier B."/>
            <person name="Mihaltcheva S."/>
            <person name="Molinier V."/>
            <person name="Murat C."/>
            <person name="Poggeler S."/>
            <person name="Quandt C.A."/>
            <person name="Sperisen C."/>
            <person name="Tritt A."/>
            <person name="Tisserant E."/>
            <person name="Crous P.W."/>
            <person name="Henrissat B."/>
            <person name="Nehls U."/>
            <person name="Egli S."/>
            <person name="Spatafora J.W."/>
            <person name="Grigoriev I.V."/>
            <person name="Martin F.M."/>
        </authorList>
    </citation>
    <scope>NUCLEOTIDE SEQUENCE [LARGE SCALE GENOMIC DNA]</scope>
    <source>
        <strain evidence="2 3">CBS 207.34</strain>
    </source>
</reference>
<dbReference type="OrthoDB" id="5420368at2759"/>
<proteinExistence type="predicted"/>
<feature type="region of interest" description="Disordered" evidence="1">
    <location>
        <begin position="315"/>
        <end position="392"/>
    </location>
</feature>
<feature type="compositionally biased region" description="Low complexity" evidence="1">
    <location>
        <begin position="71"/>
        <end position="80"/>
    </location>
</feature>